<protein>
    <recommendedName>
        <fullName evidence="2">non-specific serine/threonine protein kinase</fullName>
        <ecNumber evidence="2">2.7.11.1</ecNumber>
    </recommendedName>
    <alternativeName>
        <fullName evidence="12">Fused homolog</fullName>
    </alternativeName>
</protein>
<evidence type="ECO:0000256" key="8">
    <source>
        <dbReference type="ARBA" id="ARBA00022840"/>
    </source>
</evidence>
<dbReference type="FunFam" id="1.10.510.10:FF:000292">
    <property type="entry name" value="Serine/threonine-protein kinase 36"/>
    <property type="match status" value="1"/>
</dbReference>
<keyword evidence="4" id="KW-0723">Serine/threonine-protein kinase</keyword>
<dbReference type="InterPro" id="IPR011989">
    <property type="entry name" value="ARM-like"/>
</dbReference>
<keyword evidence="3" id="KW-0963">Cytoplasm</keyword>
<keyword evidence="6 13" id="KW-0547">Nucleotide-binding</keyword>
<feature type="region of interest" description="Disordered" evidence="14">
    <location>
        <begin position="258"/>
        <end position="343"/>
    </location>
</feature>
<keyword evidence="9" id="KW-0206">Cytoskeleton</keyword>
<keyword evidence="5" id="KW-0808">Transferase</keyword>
<dbReference type="Gene3D" id="1.10.510.10">
    <property type="entry name" value="Transferase(Phosphotransferase) domain 1"/>
    <property type="match status" value="1"/>
</dbReference>
<dbReference type="InterPro" id="IPR011009">
    <property type="entry name" value="Kinase-like_dom_sf"/>
</dbReference>
<dbReference type="PANTHER" id="PTHR22983:SF6">
    <property type="entry name" value="SERINE_THREONINE-PROTEIN KINASE 36"/>
    <property type="match status" value="1"/>
</dbReference>
<dbReference type="GO" id="GO:0007224">
    <property type="term" value="P:smoothened signaling pathway"/>
    <property type="evidence" value="ECO:0007669"/>
    <property type="project" value="TreeGrafter"/>
</dbReference>
<feature type="compositionally biased region" description="Polar residues" evidence="14">
    <location>
        <begin position="262"/>
        <end position="285"/>
    </location>
</feature>
<feature type="binding site" evidence="13">
    <location>
        <position position="33"/>
    </location>
    <ligand>
        <name>ATP</name>
        <dbReference type="ChEBI" id="CHEBI:30616"/>
    </ligand>
</feature>
<dbReference type="Proteomes" id="UP000549394">
    <property type="component" value="Unassembled WGS sequence"/>
</dbReference>
<evidence type="ECO:0000256" key="2">
    <source>
        <dbReference type="ARBA" id="ARBA00012513"/>
    </source>
</evidence>
<dbReference type="PANTHER" id="PTHR22983">
    <property type="entry name" value="PROTEIN KINASE RELATED"/>
    <property type="match status" value="1"/>
</dbReference>
<dbReference type="CDD" id="cd14002">
    <property type="entry name" value="STKc_STK36"/>
    <property type="match status" value="1"/>
</dbReference>
<dbReference type="GO" id="GO:0005856">
    <property type="term" value="C:cytoskeleton"/>
    <property type="evidence" value="ECO:0007669"/>
    <property type="project" value="UniProtKB-SubCell"/>
</dbReference>
<evidence type="ECO:0000256" key="13">
    <source>
        <dbReference type="PROSITE-ProRule" id="PRU10141"/>
    </source>
</evidence>
<dbReference type="GO" id="GO:0005737">
    <property type="term" value="C:cytoplasm"/>
    <property type="evidence" value="ECO:0007669"/>
    <property type="project" value="UniProtKB-ARBA"/>
</dbReference>
<feature type="compositionally biased region" description="Basic and acidic residues" evidence="14">
    <location>
        <begin position="286"/>
        <end position="316"/>
    </location>
</feature>
<evidence type="ECO:0000256" key="6">
    <source>
        <dbReference type="ARBA" id="ARBA00022741"/>
    </source>
</evidence>
<gene>
    <name evidence="16" type="ORF">DGYR_LOCUS5264</name>
</gene>
<name>A0A7I8VPY9_9ANNE</name>
<comment type="catalytic activity">
    <reaction evidence="11">
        <text>L-seryl-[protein] + ATP = O-phospho-L-seryl-[protein] + ADP + H(+)</text>
        <dbReference type="Rhea" id="RHEA:17989"/>
        <dbReference type="Rhea" id="RHEA-COMP:9863"/>
        <dbReference type="Rhea" id="RHEA-COMP:11604"/>
        <dbReference type="ChEBI" id="CHEBI:15378"/>
        <dbReference type="ChEBI" id="CHEBI:29999"/>
        <dbReference type="ChEBI" id="CHEBI:30616"/>
        <dbReference type="ChEBI" id="CHEBI:83421"/>
        <dbReference type="ChEBI" id="CHEBI:456216"/>
        <dbReference type="EC" id="2.7.11.1"/>
    </reaction>
</comment>
<evidence type="ECO:0000256" key="10">
    <source>
        <dbReference type="ARBA" id="ARBA00047899"/>
    </source>
</evidence>
<comment type="catalytic activity">
    <reaction evidence="10">
        <text>L-threonyl-[protein] + ATP = O-phospho-L-threonyl-[protein] + ADP + H(+)</text>
        <dbReference type="Rhea" id="RHEA:46608"/>
        <dbReference type="Rhea" id="RHEA-COMP:11060"/>
        <dbReference type="Rhea" id="RHEA-COMP:11605"/>
        <dbReference type="ChEBI" id="CHEBI:15378"/>
        <dbReference type="ChEBI" id="CHEBI:30013"/>
        <dbReference type="ChEBI" id="CHEBI:30616"/>
        <dbReference type="ChEBI" id="CHEBI:61977"/>
        <dbReference type="ChEBI" id="CHEBI:456216"/>
        <dbReference type="EC" id="2.7.11.1"/>
    </reaction>
</comment>
<dbReference type="SMART" id="SM00220">
    <property type="entry name" value="S_TKc"/>
    <property type="match status" value="1"/>
</dbReference>
<keyword evidence="7" id="KW-0418">Kinase</keyword>
<comment type="subcellular location">
    <subcellularLocation>
        <location evidence="1">Cytoplasm</location>
        <location evidence="1">Cytoskeleton</location>
    </subcellularLocation>
</comment>
<sequence>MDNYHKLELIGEGSFGKVYKGCKKLTGEIVALKFITKVGRSEKELRNLRQEIEIMRNLHHPNTIQMIDSFETNKEVVAVTEYAEGELFQILEDDRTLPEDVVQSIACHLVSALYYLHSHRILHRDLKPQNVLIAKDGIVKLCDFGFARAMSLNSLVLTSIKGTPLYMSPELVEEKPYDHTADLWALGCILYELFTGQPPYYTDSIFQLVQLILKDPIKWPKTMSSAFKDMLQVSEEDKTLPSPFTQLPSASLIIERDRQVQEKSSLPTKQNILSRARQKANQQGKLEQKKENTEQEKRTRKIDERGDSRPSTVEHKPTKKTPSMHQHHPLTYEVPREEGEGKTVASKQEAWTQQKPANLPLHPERPHTRQWTDTGTSQVSLTPRKNRISADYAQEYPDIEIEGRTTINRQRKMDAVKLAEEEEADSDEEWQSYAESTAPSEKTIVVVRKLIKDSTFTNRLVTRLKNNCKKTMAASLEGAGKLKIVLRIIINFLSADRPPKELDTFCKAIDCPSYILSTLDAVVCSRKMQEQAWCRQITCDLLDCLGSYCSSNIIKESPLYLHSSGFASTVLKILPSLLIREFDVDLQVTERILSLTTCMCEMVDKTVDGKTMMKFYRDAAPHCKPAFEGLIKCMRDITHKSVLDRLLQIPELAKEEEKAQQRIDEIQAFFPMTLTIFVYVSPDCQLSTDVKADTKEVLSNILLINQGTMGQLVMQFTGSVCNQNCSPAILMTILSCCSSNSKLCKVLLDHDELITGLFDILKGKVPFPDIRLNASLETTLLLLYLILEPCTHCPAYYEEEAPFLWTVLTESAIASHTAVTACLVSGMIQRGANIPIDANLAFHSIQSVLTDLTQVCEVWPTHVGVLDGIINFLIILLIPPESGVTCSLTIDVESNWLCVLSTEDLWPALWQRLANMIGGNEMLQLMQSLENSQELKPPAEPDWSLVSVTVIRKILAICKQGLLQNIVVSYFCQPENDLLRCLTGFINCSFMDAYAKKLTQDRREISEEEISDIKMDFFQEISSLIMLPFVVELDDQLSTSLTSAVLKSDLLPQILFSSVHLLSTKRILSNTKLLSECSLRPIALLTRLILMDTFFVEQLLECAQQIQNEFDIWLKTLLASKDRNTKLAADVIAFLGHLVRTTPSATEMVFKILANKKNNDLNVFSSILQDNDALLRSRACNLIGNIMKHSDTFYSTLNEQNTVRKSILNLVEDGDASVRKSASYAIGNMIFHNDQLVKHLTNSIPSLVNRLTDDVPRTRVHAARALGNLALHRKCPVGVVISSKATSRLVDAATNCHHYELQTSALVALRVMCNHSDLIKEMNKLHTIDRLNKLLDGRSSILSQSGRNVLQNHIVRIIKCLSVVE</sequence>
<keyword evidence="17" id="KW-1185">Reference proteome</keyword>
<dbReference type="Pfam" id="PF00069">
    <property type="entry name" value="Pkinase"/>
    <property type="match status" value="1"/>
</dbReference>
<dbReference type="SUPFAM" id="SSF56112">
    <property type="entry name" value="Protein kinase-like (PK-like)"/>
    <property type="match status" value="1"/>
</dbReference>
<evidence type="ECO:0000256" key="14">
    <source>
        <dbReference type="SAM" id="MobiDB-lite"/>
    </source>
</evidence>
<feature type="region of interest" description="Disordered" evidence="14">
    <location>
        <begin position="358"/>
        <end position="379"/>
    </location>
</feature>
<dbReference type="PROSITE" id="PS50011">
    <property type="entry name" value="PROTEIN_KINASE_DOM"/>
    <property type="match status" value="1"/>
</dbReference>
<evidence type="ECO:0000256" key="11">
    <source>
        <dbReference type="ARBA" id="ARBA00048679"/>
    </source>
</evidence>
<dbReference type="EC" id="2.7.11.1" evidence="2"/>
<evidence type="ECO:0000313" key="17">
    <source>
        <dbReference type="Proteomes" id="UP000549394"/>
    </source>
</evidence>
<feature type="compositionally biased region" description="Polar residues" evidence="14">
    <location>
        <begin position="369"/>
        <end position="379"/>
    </location>
</feature>
<dbReference type="InterPro" id="IPR000719">
    <property type="entry name" value="Prot_kinase_dom"/>
</dbReference>
<evidence type="ECO:0000256" key="7">
    <source>
        <dbReference type="ARBA" id="ARBA00022777"/>
    </source>
</evidence>
<evidence type="ECO:0000256" key="9">
    <source>
        <dbReference type="ARBA" id="ARBA00023212"/>
    </source>
</evidence>
<organism evidence="16 17">
    <name type="scientific">Dimorphilus gyrociliatus</name>
    <dbReference type="NCBI Taxonomy" id="2664684"/>
    <lineage>
        <taxon>Eukaryota</taxon>
        <taxon>Metazoa</taxon>
        <taxon>Spiralia</taxon>
        <taxon>Lophotrochozoa</taxon>
        <taxon>Annelida</taxon>
        <taxon>Polychaeta</taxon>
        <taxon>Polychaeta incertae sedis</taxon>
        <taxon>Dinophilidae</taxon>
        <taxon>Dimorphilus</taxon>
    </lineage>
</organism>
<evidence type="ECO:0000256" key="12">
    <source>
        <dbReference type="ARBA" id="ARBA00075375"/>
    </source>
</evidence>
<evidence type="ECO:0000256" key="4">
    <source>
        <dbReference type="ARBA" id="ARBA00022527"/>
    </source>
</evidence>
<evidence type="ECO:0000256" key="5">
    <source>
        <dbReference type="ARBA" id="ARBA00022679"/>
    </source>
</evidence>
<feature type="domain" description="Protein kinase" evidence="15">
    <location>
        <begin position="4"/>
        <end position="252"/>
    </location>
</feature>
<reference evidence="16 17" key="1">
    <citation type="submission" date="2020-08" db="EMBL/GenBank/DDBJ databases">
        <authorList>
            <person name="Hejnol A."/>
        </authorList>
    </citation>
    <scope>NUCLEOTIDE SEQUENCE [LARGE SCALE GENOMIC DNA]</scope>
</reference>
<dbReference type="OrthoDB" id="266718at2759"/>
<dbReference type="Pfam" id="PF13513">
    <property type="entry name" value="HEAT_EZ"/>
    <property type="match status" value="1"/>
</dbReference>
<accession>A0A7I8VPY9</accession>
<dbReference type="Gene3D" id="1.25.10.10">
    <property type="entry name" value="Leucine-rich Repeat Variant"/>
    <property type="match status" value="2"/>
</dbReference>
<dbReference type="GO" id="GO:0004674">
    <property type="term" value="F:protein serine/threonine kinase activity"/>
    <property type="evidence" value="ECO:0007669"/>
    <property type="project" value="UniProtKB-KW"/>
</dbReference>
<comment type="caution">
    <text evidence="16">The sequence shown here is derived from an EMBL/GenBank/DDBJ whole genome shotgun (WGS) entry which is preliminary data.</text>
</comment>
<dbReference type="InterPro" id="IPR017441">
    <property type="entry name" value="Protein_kinase_ATP_BS"/>
</dbReference>
<dbReference type="PROSITE" id="PS00107">
    <property type="entry name" value="PROTEIN_KINASE_ATP"/>
    <property type="match status" value="1"/>
</dbReference>
<evidence type="ECO:0000313" key="16">
    <source>
        <dbReference type="EMBL" id="CAD5116661.1"/>
    </source>
</evidence>
<evidence type="ECO:0000256" key="1">
    <source>
        <dbReference type="ARBA" id="ARBA00004245"/>
    </source>
</evidence>
<dbReference type="EMBL" id="CAJFCJ010000006">
    <property type="protein sequence ID" value="CAD5116661.1"/>
    <property type="molecule type" value="Genomic_DNA"/>
</dbReference>
<evidence type="ECO:0000259" key="15">
    <source>
        <dbReference type="PROSITE" id="PS50011"/>
    </source>
</evidence>
<dbReference type="FunFam" id="3.30.200.20:FF:000042">
    <property type="entry name" value="Aurora kinase A"/>
    <property type="match status" value="1"/>
</dbReference>
<dbReference type="PROSITE" id="PS00108">
    <property type="entry name" value="PROTEIN_KINASE_ST"/>
    <property type="match status" value="1"/>
</dbReference>
<dbReference type="InterPro" id="IPR016024">
    <property type="entry name" value="ARM-type_fold"/>
</dbReference>
<dbReference type="SUPFAM" id="SSF48371">
    <property type="entry name" value="ARM repeat"/>
    <property type="match status" value="1"/>
</dbReference>
<dbReference type="InterPro" id="IPR008271">
    <property type="entry name" value="Ser/Thr_kinase_AS"/>
</dbReference>
<proteinExistence type="predicted"/>
<keyword evidence="8 13" id="KW-0067">ATP-binding</keyword>
<evidence type="ECO:0000256" key="3">
    <source>
        <dbReference type="ARBA" id="ARBA00022490"/>
    </source>
</evidence>
<dbReference type="GO" id="GO:0005524">
    <property type="term" value="F:ATP binding"/>
    <property type="evidence" value="ECO:0007669"/>
    <property type="project" value="UniProtKB-UniRule"/>
</dbReference>